<organism evidence="1">
    <name type="scientific">bioreactor metagenome</name>
    <dbReference type="NCBI Taxonomy" id="1076179"/>
    <lineage>
        <taxon>unclassified sequences</taxon>
        <taxon>metagenomes</taxon>
        <taxon>ecological metagenomes</taxon>
    </lineage>
</organism>
<proteinExistence type="predicted"/>
<sequence>MLDQNDRDFEIFLYFSDQSCQFRSLLRIHAGSRLIQEKNFRVSRQGADDFQTALLAVRKIFRQNLIFLFQFENGQQFQSFFAHFGFLAVISRRAQQAVESILSHSAVHRDQYIIENRQFLEETDVLECTRQAEVRNFIRCFPVQEHLFIIDLQFDRSCCRDVDARQQVEEGRFASTIRADQTDQFIFFDHKIDIGYCSQTAEIFRQFFYF</sequence>
<protein>
    <submittedName>
        <fullName evidence="1">Uncharacterized protein</fullName>
    </submittedName>
</protein>
<dbReference type="AntiFam" id="ANF00095">
    <property type="entry name" value="Shadow ORF (opposite ABC transporters)"/>
</dbReference>
<dbReference type="EMBL" id="VSSQ01009906">
    <property type="protein sequence ID" value="MPM42912.1"/>
    <property type="molecule type" value="Genomic_DNA"/>
</dbReference>
<evidence type="ECO:0000313" key="1">
    <source>
        <dbReference type="EMBL" id="MPM42912.1"/>
    </source>
</evidence>
<reference evidence="1" key="1">
    <citation type="submission" date="2019-08" db="EMBL/GenBank/DDBJ databases">
        <authorList>
            <person name="Kucharzyk K."/>
            <person name="Murdoch R.W."/>
            <person name="Higgins S."/>
            <person name="Loffler F."/>
        </authorList>
    </citation>
    <scope>NUCLEOTIDE SEQUENCE</scope>
</reference>
<comment type="caution">
    <text evidence="1">The sequence shown here is derived from an EMBL/GenBank/DDBJ whole genome shotgun (WGS) entry which is preliminary data.</text>
</comment>
<dbReference type="AlphaFoldDB" id="A0A644ZPY6"/>
<name>A0A644ZPY6_9ZZZZ</name>
<accession>A0A644ZPY6</accession>
<gene>
    <name evidence="1" type="ORF">SDC9_89584</name>
</gene>
<dbReference type="AntiFam" id="ANF00142">
    <property type="entry name" value="Shadow ORF (opposite yadG)"/>
</dbReference>